<protein>
    <submittedName>
        <fullName evidence="3">Glycosyltransferase</fullName>
        <ecNumber evidence="3">2.4.-.-</ecNumber>
    </submittedName>
</protein>
<comment type="caution">
    <text evidence="3">The sequence shown here is derived from an EMBL/GenBank/DDBJ whole genome shotgun (WGS) entry which is preliminary data.</text>
</comment>
<dbReference type="Pfam" id="PF00534">
    <property type="entry name" value="Glycos_transf_1"/>
    <property type="match status" value="1"/>
</dbReference>
<dbReference type="Gene3D" id="3.40.50.2000">
    <property type="entry name" value="Glycogen Phosphorylase B"/>
    <property type="match status" value="2"/>
</dbReference>
<dbReference type="SUPFAM" id="SSF53756">
    <property type="entry name" value="UDP-Glycosyltransferase/glycogen phosphorylase"/>
    <property type="match status" value="1"/>
</dbReference>
<keyword evidence="3" id="KW-0328">Glycosyltransferase</keyword>
<proteinExistence type="predicted"/>
<accession>A0ABT6XRK0</accession>
<feature type="domain" description="Glycosyltransferase subfamily 4-like N-terminal" evidence="2">
    <location>
        <begin position="16"/>
        <end position="199"/>
    </location>
</feature>
<dbReference type="RefSeq" id="WP_283239380.1">
    <property type="nucleotide sequence ID" value="NZ_JASGBP010000005.1"/>
</dbReference>
<evidence type="ECO:0000313" key="4">
    <source>
        <dbReference type="Proteomes" id="UP001230035"/>
    </source>
</evidence>
<dbReference type="EMBL" id="JASGBP010000005">
    <property type="protein sequence ID" value="MDI9257705.1"/>
    <property type="molecule type" value="Genomic_DNA"/>
</dbReference>
<sequence>MNILFVANFPIEDNKGGVQRVTATLAEAFRALEIHVFYLSLSSGQTQTIQGVTQFFLPDGSDLQREVNQHYYATLLRENAIDVIINQAGIYGHVMSFVSRNLPKGIRLFTVHHNCIRCLQENYKNIVKGGVFGKIAHRLDYAWFWKILLWKHKRKYGTYFRNAIAQSDALVLLSESFIPELKTYLSSWPENKVAAIYNPAPFKVHPEALYGKENRLLYVGRVEYTQKQCNLLLPLWKAIHQRFPDWHFDIVGGGSKLKELMALATEDTLEHLHFHGFTDPKPFLEKAKVLVMTSSFEGYGMVLVEAQAYGVVPIAFHSFSSVSSIIEDDKNGVLVHPFDLESYIEKLAALLENETKRFPMAQYGQQTVTRFMPDIIAQEWLHLIHSKT</sequence>
<dbReference type="Pfam" id="PF13439">
    <property type="entry name" value="Glyco_transf_4"/>
    <property type="match status" value="1"/>
</dbReference>
<feature type="domain" description="Glycosyl transferase family 1" evidence="1">
    <location>
        <begin position="207"/>
        <end position="366"/>
    </location>
</feature>
<dbReference type="GO" id="GO:0016757">
    <property type="term" value="F:glycosyltransferase activity"/>
    <property type="evidence" value="ECO:0007669"/>
    <property type="project" value="UniProtKB-KW"/>
</dbReference>
<dbReference type="PANTHER" id="PTHR12526">
    <property type="entry name" value="GLYCOSYLTRANSFERASE"/>
    <property type="match status" value="1"/>
</dbReference>
<dbReference type="InterPro" id="IPR001296">
    <property type="entry name" value="Glyco_trans_1"/>
</dbReference>
<keyword evidence="4" id="KW-1185">Reference proteome</keyword>
<gene>
    <name evidence="3" type="ORF">QHT84_09795</name>
</gene>
<evidence type="ECO:0000259" key="1">
    <source>
        <dbReference type="Pfam" id="PF00534"/>
    </source>
</evidence>
<dbReference type="InterPro" id="IPR028098">
    <property type="entry name" value="Glyco_trans_4-like_N"/>
</dbReference>
<dbReference type="Proteomes" id="UP001230035">
    <property type="component" value="Unassembled WGS sequence"/>
</dbReference>
<reference evidence="3 4" key="1">
    <citation type="submission" date="2023-05" db="EMBL/GenBank/DDBJ databases">
        <title>Flavobacterium sedimenti sp. nov., isolated from the sediment.</title>
        <authorList>
            <person name="Wu N."/>
        </authorList>
    </citation>
    <scope>NUCLEOTIDE SEQUENCE [LARGE SCALE GENOMIC DNA]</scope>
    <source>
        <strain evidence="3 4">YZ-48</strain>
    </source>
</reference>
<dbReference type="PANTHER" id="PTHR12526:SF630">
    <property type="entry name" value="GLYCOSYLTRANSFERASE"/>
    <property type="match status" value="1"/>
</dbReference>
<keyword evidence="3" id="KW-0808">Transferase</keyword>
<organism evidence="3 4">
    <name type="scientific">Flavobacterium sedimenticola</name>
    <dbReference type="NCBI Taxonomy" id="3043286"/>
    <lineage>
        <taxon>Bacteria</taxon>
        <taxon>Pseudomonadati</taxon>
        <taxon>Bacteroidota</taxon>
        <taxon>Flavobacteriia</taxon>
        <taxon>Flavobacteriales</taxon>
        <taxon>Flavobacteriaceae</taxon>
        <taxon>Flavobacterium</taxon>
    </lineage>
</organism>
<evidence type="ECO:0000313" key="3">
    <source>
        <dbReference type="EMBL" id="MDI9257705.1"/>
    </source>
</evidence>
<name>A0ABT6XRK0_9FLAO</name>
<evidence type="ECO:0000259" key="2">
    <source>
        <dbReference type="Pfam" id="PF13439"/>
    </source>
</evidence>
<dbReference type="EC" id="2.4.-.-" evidence="3"/>